<dbReference type="SMART" id="SM00448">
    <property type="entry name" value="REC"/>
    <property type="match status" value="1"/>
</dbReference>
<dbReference type="PROSITE" id="PS50110">
    <property type="entry name" value="RESPONSE_REGULATORY"/>
    <property type="match status" value="1"/>
</dbReference>
<evidence type="ECO:0000259" key="9">
    <source>
        <dbReference type="PROSITE" id="PS50110"/>
    </source>
</evidence>
<evidence type="ECO:0000313" key="10">
    <source>
        <dbReference type="EMBL" id="MFD1684971.1"/>
    </source>
</evidence>
<dbReference type="Proteomes" id="UP001597092">
    <property type="component" value="Unassembled WGS sequence"/>
</dbReference>
<keyword evidence="2" id="KW-0902">Two-component regulatory system</keyword>
<dbReference type="GO" id="GO:0003677">
    <property type="term" value="F:DNA binding"/>
    <property type="evidence" value="ECO:0007669"/>
    <property type="project" value="UniProtKB-KW"/>
</dbReference>
<keyword evidence="5" id="KW-0804">Transcription</keyword>
<dbReference type="InterPro" id="IPR039420">
    <property type="entry name" value="WalR-like"/>
</dbReference>
<feature type="region of interest" description="Disordered" evidence="8">
    <location>
        <begin position="184"/>
        <end position="205"/>
    </location>
</feature>
<feature type="compositionally biased region" description="Gly residues" evidence="8">
    <location>
        <begin position="195"/>
        <end position="205"/>
    </location>
</feature>
<dbReference type="EMBL" id="JBHUDP010000001">
    <property type="protein sequence ID" value="MFD1684971.1"/>
    <property type="molecule type" value="Genomic_DNA"/>
</dbReference>
<proteinExistence type="predicted"/>
<dbReference type="SUPFAM" id="SSF52172">
    <property type="entry name" value="CheY-like"/>
    <property type="match status" value="1"/>
</dbReference>
<keyword evidence="11" id="KW-1185">Reference proteome</keyword>
<dbReference type="InterPro" id="IPR011006">
    <property type="entry name" value="CheY-like_superfamily"/>
</dbReference>
<dbReference type="InterPro" id="IPR013971">
    <property type="entry name" value="HalX_domain"/>
</dbReference>
<dbReference type="Pfam" id="PF00072">
    <property type="entry name" value="Response_reg"/>
    <property type="match status" value="1"/>
</dbReference>
<comment type="caution">
    <text evidence="10">The sequence shown here is derived from an EMBL/GenBank/DDBJ whole genome shotgun (WGS) entry which is preliminary data.</text>
</comment>
<feature type="domain" description="Response regulatory" evidence="9">
    <location>
        <begin position="7"/>
        <end position="116"/>
    </location>
</feature>
<accession>A0ABD6DUT7</accession>
<reference evidence="10 11" key="1">
    <citation type="journal article" date="2019" name="Int. J. Syst. Evol. Microbiol.">
        <title>The Global Catalogue of Microorganisms (GCM) 10K type strain sequencing project: providing services to taxonomists for standard genome sequencing and annotation.</title>
        <authorList>
            <consortium name="The Broad Institute Genomics Platform"/>
            <consortium name="The Broad Institute Genome Sequencing Center for Infectious Disease"/>
            <person name="Wu L."/>
            <person name="Ma J."/>
        </authorList>
    </citation>
    <scope>NUCLEOTIDE SEQUENCE [LARGE SCALE GENOMIC DNA]</scope>
    <source>
        <strain evidence="10 11">CGMCC 1.10387</strain>
    </source>
</reference>
<sequence length="205" mass="22898">MDGATSRVLVVEDEPDLAELYAIYLSDLYDVQTATNGETALEIVDAETDVVLLDRRMPDLTGDEVLEEIRARGLETQVAMITAVEPDVDIVEMQFDDYLVKPVTKEDLHGLVEILLRRANYDERSQEFFRLASKKAALESSPDVSVENEAEYRELAQRMEDIRTELDDTLAELSDDDFREAFASFPDIEVDESGPDGGDGPASQS</sequence>
<evidence type="ECO:0000256" key="2">
    <source>
        <dbReference type="ARBA" id="ARBA00023012"/>
    </source>
</evidence>
<dbReference type="GO" id="GO:0000160">
    <property type="term" value="P:phosphorelay signal transduction system"/>
    <property type="evidence" value="ECO:0007669"/>
    <property type="project" value="UniProtKB-KW"/>
</dbReference>
<keyword evidence="4" id="KW-0238">DNA-binding</keyword>
<evidence type="ECO:0000256" key="8">
    <source>
        <dbReference type="SAM" id="MobiDB-lite"/>
    </source>
</evidence>
<keyword evidence="7" id="KW-0175">Coiled coil</keyword>
<evidence type="ECO:0000313" key="11">
    <source>
        <dbReference type="Proteomes" id="UP001597092"/>
    </source>
</evidence>
<keyword evidence="1 6" id="KW-0597">Phosphoprotein</keyword>
<dbReference type="Gene3D" id="3.40.50.2300">
    <property type="match status" value="1"/>
</dbReference>
<dbReference type="InterPro" id="IPR001789">
    <property type="entry name" value="Sig_transdc_resp-reg_receiver"/>
</dbReference>
<evidence type="ECO:0000256" key="5">
    <source>
        <dbReference type="ARBA" id="ARBA00023163"/>
    </source>
</evidence>
<dbReference type="AlphaFoldDB" id="A0ABD6DUT7"/>
<name>A0ABD6DUT7_9EURY</name>
<feature type="coiled-coil region" evidence="7">
    <location>
        <begin position="145"/>
        <end position="176"/>
    </location>
</feature>
<evidence type="ECO:0000256" key="3">
    <source>
        <dbReference type="ARBA" id="ARBA00023015"/>
    </source>
</evidence>
<dbReference type="PANTHER" id="PTHR48111:SF1">
    <property type="entry name" value="TWO-COMPONENT RESPONSE REGULATOR ORR33"/>
    <property type="match status" value="1"/>
</dbReference>
<organism evidence="10 11">
    <name type="scientific">Halobellus litoreus</name>
    <dbReference type="NCBI Taxonomy" id="755310"/>
    <lineage>
        <taxon>Archaea</taxon>
        <taxon>Methanobacteriati</taxon>
        <taxon>Methanobacteriota</taxon>
        <taxon>Stenosarchaea group</taxon>
        <taxon>Halobacteria</taxon>
        <taxon>Halobacteriales</taxon>
        <taxon>Haloferacaceae</taxon>
        <taxon>Halobellus</taxon>
    </lineage>
</organism>
<protein>
    <submittedName>
        <fullName evidence="10">Response regulator</fullName>
    </submittedName>
</protein>
<gene>
    <name evidence="10" type="ORF">ACFSAS_05030</name>
</gene>
<dbReference type="RefSeq" id="WP_256307553.1">
    <property type="nucleotide sequence ID" value="NZ_JANHAW010000002.1"/>
</dbReference>
<keyword evidence="3" id="KW-0805">Transcription regulation</keyword>
<evidence type="ECO:0000256" key="6">
    <source>
        <dbReference type="PROSITE-ProRule" id="PRU00169"/>
    </source>
</evidence>
<evidence type="ECO:0000256" key="1">
    <source>
        <dbReference type="ARBA" id="ARBA00022553"/>
    </source>
</evidence>
<dbReference type="PANTHER" id="PTHR48111">
    <property type="entry name" value="REGULATOR OF RPOS"/>
    <property type="match status" value="1"/>
</dbReference>
<dbReference type="Pfam" id="PF08663">
    <property type="entry name" value="HalX"/>
    <property type="match status" value="1"/>
</dbReference>
<feature type="modified residue" description="4-aspartylphosphate" evidence="6">
    <location>
        <position position="54"/>
    </location>
</feature>
<evidence type="ECO:0000256" key="4">
    <source>
        <dbReference type="ARBA" id="ARBA00023125"/>
    </source>
</evidence>
<evidence type="ECO:0000256" key="7">
    <source>
        <dbReference type="SAM" id="Coils"/>
    </source>
</evidence>